<dbReference type="AlphaFoldDB" id="A0A6N3DZ41"/>
<sequence>MNYKKYFKKVTAIVLLFFLTSTSLIMSYNKGDENKIIKENSNENMEIAITFDDGPHPKETAKILDVLKKYDAKATFFVVGKHVKWYPDSVIRASKEGHEIGNHTYTHPDISTLSEEQLKTEIKDCENIIMEKTGQKPKVFRPPFGNYNKRCLEELSKDLGYTVVLWSGVDVRDWQNPSSNQISNKIINNVKPGDIILLHDYGTENTIKALDTIIPSLQQKGYKFVTVSELLDKKNR</sequence>
<reference evidence="3" key="1">
    <citation type="submission" date="2019-11" db="EMBL/GenBank/DDBJ databases">
        <authorList>
            <person name="Feng L."/>
        </authorList>
    </citation>
    <scope>NUCLEOTIDE SEQUENCE</scope>
    <source>
        <strain evidence="3">IbartlettiiLFYP30</strain>
    </source>
</reference>
<dbReference type="GO" id="GO:0005975">
    <property type="term" value="P:carbohydrate metabolic process"/>
    <property type="evidence" value="ECO:0007669"/>
    <property type="project" value="InterPro"/>
</dbReference>
<accession>A0A6N3DZ41</accession>
<protein>
    <submittedName>
        <fullName evidence="3">Peptidoglycan-N-acetylmuramic acid deacetylase PdaC</fullName>
        <ecNumber evidence="3">3.5.1.-</ecNumber>
    </submittedName>
</protein>
<organism evidence="3">
    <name type="scientific">Intestinibacter bartlettii</name>
    <dbReference type="NCBI Taxonomy" id="261299"/>
    <lineage>
        <taxon>Bacteria</taxon>
        <taxon>Bacillati</taxon>
        <taxon>Bacillota</taxon>
        <taxon>Clostridia</taxon>
        <taxon>Peptostreptococcales</taxon>
        <taxon>Peptostreptococcaceae</taxon>
        <taxon>Intestinibacter</taxon>
    </lineage>
</organism>
<dbReference type="RefSeq" id="WP_024037518.1">
    <property type="nucleotide sequence ID" value="NZ_CACRUE010000033.1"/>
</dbReference>
<evidence type="ECO:0000313" key="3">
    <source>
        <dbReference type="EMBL" id="VYU32698.1"/>
    </source>
</evidence>
<dbReference type="EC" id="3.5.1.-" evidence="3"/>
<dbReference type="Pfam" id="PF01522">
    <property type="entry name" value="Polysacc_deac_1"/>
    <property type="match status" value="1"/>
</dbReference>
<dbReference type="InterPro" id="IPR002509">
    <property type="entry name" value="NODB_dom"/>
</dbReference>
<dbReference type="CDD" id="cd10917">
    <property type="entry name" value="CE4_NodB_like_6s_7s"/>
    <property type="match status" value="1"/>
</dbReference>
<keyword evidence="1" id="KW-0732">Signal</keyword>
<dbReference type="EMBL" id="CACRUE010000033">
    <property type="protein sequence ID" value="VYU32698.1"/>
    <property type="molecule type" value="Genomic_DNA"/>
</dbReference>
<dbReference type="PROSITE" id="PS51677">
    <property type="entry name" value="NODB"/>
    <property type="match status" value="1"/>
</dbReference>
<dbReference type="InterPro" id="IPR011330">
    <property type="entry name" value="Glyco_hydro/deAcase_b/a-brl"/>
</dbReference>
<name>A0A6N3DZ41_9FIRM</name>
<feature type="chain" id="PRO_5039465340" evidence="1">
    <location>
        <begin position="28"/>
        <end position="236"/>
    </location>
</feature>
<evidence type="ECO:0000256" key="1">
    <source>
        <dbReference type="SAM" id="SignalP"/>
    </source>
</evidence>
<dbReference type="Gene3D" id="3.20.20.370">
    <property type="entry name" value="Glycoside hydrolase/deacetylase"/>
    <property type="match status" value="1"/>
</dbReference>
<proteinExistence type="predicted"/>
<dbReference type="SUPFAM" id="SSF88713">
    <property type="entry name" value="Glycoside hydrolase/deacetylase"/>
    <property type="match status" value="1"/>
</dbReference>
<feature type="domain" description="NodB homology" evidence="2">
    <location>
        <begin position="45"/>
        <end position="225"/>
    </location>
</feature>
<dbReference type="GO" id="GO:0016810">
    <property type="term" value="F:hydrolase activity, acting on carbon-nitrogen (but not peptide) bonds"/>
    <property type="evidence" value="ECO:0007669"/>
    <property type="project" value="InterPro"/>
</dbReference>
<feature type="signal peptide" evidence="1">
    <location>
        <begin position="1"/>
        <end position="27"/>
    </location>
</feature>
<dbReference type="PANTHER" id="PTHR10587">
    <property type="entry name" value="GLYCOSYL TRANSFERASE-RELATED"/>
    <property type="match status" value="1"/>
</dbReference>
<keyword evidence="3" id="KW-0378">Hydrolase</keyword>
<evidence type="ECO:0000259" key="2">
    <source>
        <dbReference type="PROSITE" id="PS51677"/>
    </source>
</evidence>
<dbReference type="InterPro" id="IPR050248">
    <property type="entry name" value="Polysacc_deacetylase_ArnD"/>
</dbReference>
<gene>
    <name evidence="3" type="primary">pdaC_1</name>
    <name evidence="3" type="ORF">IBLFYP30_02368</name>
</gene>